<protein>
    <submittedName>
        <fullName evidence="1">Uncharacterized protein</fullName>
    </submittedName>
</protein>
<dbReference type="OrthoDB" id="1444678at2"/>
<gene>
    <name evidence="1" type="ORF">ES675_10140</name>
</gene>
<reference evidence="1 2" key="1">
    <citation type="submission" date="2019-08" db="EMBL/GenBank/DDBJ databases">
        <title>Genomes of Antarctic Bizionia species.</title>
        <authorList>
            <person name="Bowman J.P."/>
        </authorList>
    </citation>
    <scope>NUCLEOTIDE SEQUENCE [LARGE SCALE GENOMIC DNA]</scope>
    <source>
        <strain evidence="1 2">APA-1</strain>
    </source>
</reference>
<organism evidence="1 2">
    <name type="scientific">Bizionia algoritergicola</name>
    <dbReference type="NCBI Taxonomy" id="291187"/>
    <lineage>
        <taxon>Bacteria</taxon>
        <taxon>Pseudomonadati</taxon>
        <taxon>Bacteroidota</taxon>
        <taxon>Flavobacteriia</taxon>
        <taxon>Flavobacteriales</taxon>
        <taxon>Flavobacteriaceae</taxon>
        <taxon>Bizionia</taxon>
    </lineage>
</organism>
<evidence type="ECO:0000313" key="2">
    <source>
        <dbReference type="Proteomes" id="UP000324358"/>
    </source>
</evidence>
<name>A0A5D0QUJ1_9FLAO</name>
<proteinExistence type="predicted"/>
<dbReference type="EMBL" id="VSKL01000003">
    <property type="protein sequence ID" value="TYB72893.1"/>
    <property type="molecule type" value="Genomic_DNA"/>
</dbReference>
<dbReference type="AlphaFoldDB" id="A0A5D0QUJ1"/>
<comment type="caution">
    <text evidence="1">The sequence shown here is derived from an EMBL/GenBank/DDBJ whole genome shotgun (WGS) entry which is preliminary data.</text>
</comment>
<sequence>MEGRIMREENVTKNILEWLIENDWTIVCYDFPQSGTGVILHQNNELHTTKNKGSIIPDIIAVKNGIALFFENKDRFYQQDFDKLFEIKTMQNFSGSLGRLLSDFTIKNVVYGIGISDIKKEVDKSKSHLEKIDFLISSNSQKEIFIHYDVNGIFSNT</sequence>
<keyword evidence="2" id="KW-1185">Reference proteome</keyword>
<accession>A0A5D0QUJ1</accession>
<dbReference type="RefSeq" id="WP_148367425.1">
    <property type="nucleotide sequence ID" value="NZ_VSKL01000003.1"/>
</dbReference>
<evidence type="ECO:0000313" key="1">
    <source>
        <dbReference type="EMBL" id="TYB72893.1"/>
    </source>
</evidence>
<dbReference type="Proteomes" id="UP000324358">
    <property type="component" value="Unassembled WGS sequence"/>
</dbReference>